<evidence type="ECO:0000313" key="2">
    <source>
        <dbReference type="Proteomes" id="UP000307720"/>
    </source>
</evidence>
<comment type="caution">
    <text evidence="1">The sequence shown here is derived from an EMBL/GenBank/DDBJ whole genome shotgun (WGS) entry which is preliminary data.</text>
</comment>
<dbReference type="Proteomes" id="UP000307720">
    <property type="component" value="Unassembled WGS sequence"/>
</dbReference>
<dbReference type="EMBL" id="SRZB01000035">
    <property type="protein sequence ID" value="TGX97239.1"/>
    <property type="molecule type" value="Genomic_DNA"/>
</dbReference>
<accession>A0AC61QWN7</accession>
<organism evidence="1 2">
    <name type="scientific">Hominisplanchenecus murintestinalis</name>
    <dbReference type="NCBI Taxonomy" id="2941517"/>
    <lineage>
        <taxon>Bacteria</taxon>
        <taxon>Bacillati</taxon>
        <taxon>Bacillota</taxon>
        <taxon>Clostridia</taxon>
        <taxon>Lachnospirales</taxon>
        <taxon>Lachnospiraceae</taxon>
        <taxon>Hominisplanchenecus</taxon>
    </lineage>
</organism>
<evidence type="ECO:0000313" key="1">
    <source>
        <dbReference type="EMBL" id="TGX97239.1"/>
    </source>
</evidence>
<proteinExistence type="predicted"/>
<protein>
    <submittedName>
        <fullName evidence="1">CvpA family protein</fullName>
    </submittedName>
</protein>
<sequence length="232" mass="25652">MNVLTWIILLILAAFTLSGWSRGFVRVFAGMFFFLASTVLVYYATPYISDFIKENTPIYQAVEENCREMLKGGEGQENSGLEQKKFIEGLGLPEALEKQLLGGSDSGSSVDRAVEGVSDYLAEYMAGLILNILTFVVTLAVVNLVLRMTVLTLDNLAKLPVLNSINKAFGMVLGAAQGLLVVWVAFLVITAFGNTDAGRKLLEMIHESPILDFLYNINIFLKIMLRMMAEMF</sequence>
<reference evidence="1" key="1">
    <citation type="submission" date="2019-04" db="EMBL/GenBank/DDBJ databases">
        <title>Microbes associate with the intestines of laboratory mice.</title>
        <authorList>
            <person name="Navarre W."/>
            <person name="Wong E."/>
            <person name="Huang K."/>
            <person name="Tropini C."/>
            <person name="Ng K."/>
            <person name="Yu B."/>
        </authorList>
    </citation>
    <scope>NUCLEOTIDE SEQUENCE</scope>
    <source>
        <strain evidence="1">NM72_1-8</strain>
    </source>
</reference>
<gene>
    <name evidence="1" type="ORF">E5357_13230</name>
</gene>
<keyword evidence="2" id="KW-1185">Reference proteome</keyword>
<name>A0AC61QWN7_9FIRM</name>